<feature type="compositionally biased region" description="Pro residues" evidence="1">
    <location>
        <begin position="99"/>
        <end position="108"/>
    </location>
</feature>
<evidence type="ECO:0000313" key="4">
    <source>
        <dbReference type="Proteomes" id="UP000017175"/>
    </source>
</evidence>
<feature type="compositionally biased region" description="Basic and acidic residues" evidence="1">
    <location>
        <begin position="109"/>
        <end position="118"/>
    </location>
</feature>
<dbReference type="OrthoDB" id="7026821at2"/>
<dbReference type="RefSeq" id="WP_017338704.1">
    <property type="nucleotide sequence ID" value="NZ_CP010945.1"/>
</dbReference>
<name>A0A0K1QSF6_PSEFL</name>
<dbReference type="eggNOG" id="ENOG5030UY1">
    <property type="taxonomic scope" value="Bacteria"/>
</dbReference>
<evidence type="ECO:0000256" key="2">
    <source>
        <dbReference type="SAM" id="SignalP"/>
    </source>
</evidence>
<sequence length="118" mass="12319">MNRLVPGIIAMALSAVLSNVALAEGPSPAFPLLLAQSPTGAASNPYNSPIRRANPNSMQGTQPSAPVIRGPNTVPVPRPPTLDNGGIGNRYPQDRSAPVSPPKFIPNPPHRDADTSNR</sequence>
<accession>A0A0K1QSF6</accession>
<dbReference type="AlphaFoldDB" id="A0A0K1QSF6"/>
<feature type="compositionally biased region" description="Polar residues" evidence="1">
    <location>
        <begin position="37"/>
        <end position="47"/>
    </location>
</feature>
<feature type="chain" id="PRO_5005467687" description="Lipoprotein" evidence="2">
    <location>
        <begin position="24"/>
        <end position="118"/>
    </location>
</feature>
<organism evidence="3 4">
    <name type="scientific">Pseudomonas fluorescens NCIMB 11764</name>
    <dbReference type="NCBI Taxonomy" id="1221522"/>
    <lineage>
        <taxon>Bacteria</taxon>
        <taxon>Pseudomonadati</taxon>
        <taxon>Pseudomonadota</taxon>
        <taxon>Gammaproteobacteria</taxon>
        <taxon>Pseudomonadales</taxon>
        <taxon>Pseudomonadaceae</taxon>
        <taxon>Pseudomonas</taxon>
    </lineage>
</organism>
<proteinExistence type="predicted"/>
<dbReference type="Proteomes" id="UP000017175">
    <property type="component" value="Chromosome"/>
</dbReference>
<keyword evidence="2" id="KW-0732">Signal</keyword>
<evidence type="ECO:0008006" key="5">
    <source>
        <dbReference type="Google" id="ProtNLM"/>
    </source>
</evidence>
<protein>
    <recommendedName>
        <fullName evidence="5">Lipoprotein</fullName>
    </recommendedName>
</protein>
<evidence type="ECO:0000256" key="1">
    <source>
        <dbReference type="SAM" id="MobiDB-lite"/>
    </source>
</evidence>
<reference evidence="3 4" key="1">
    <citation type="journal article" date="2012" name="J. Bacteriol.">
        <title>Draft genome sequence of the cyanide-utilizing bacterium Pseudomonas fluorescens strain NCIMB 11764.</title>
        <authorList>
            <person name="Vilo C.A."/>
            <person name="Benedik M.J."/>
            <person name="Kunz D.A."/>
            <person name="Dong Q."/>
        </authorList>
    </citation>
    <scope>NUCLEOTIDE SEQUENCE [LARGE SCALE GENOMIC DNA]</scope>
    <source>
        <strain evidence="3 4">NCIMB 11764</strain>
    </source>
</reference>
<evidence type="ECO:0000313" key="3">
    <source>
        <dbReference type="EMBL" id="AKV08681.1"/>
    </source>
</evidence>
<feature type="signal peptide" evidence="2">
    <location>
        <begin position="1"/>
        <end position="23"/>
    </location>
</feature>
<feature type="region of interest" description="Disordered" evidence="1">
    <location>
        <begin position="37"/>
        <end position="118"/>
    </location>
</feature>
<dbReference type="EMBL" id="CP010945">
    <property type="protein sequence ID" value="AKV08681.1"/>
    <property type="molecule type" value="Genomic_DNA"/>
</dbReference>
<gene>
    <name evidence="3" type="ORF">B723_20715</name>
</gene>
<feature type="compositionally biased region" description="Polar residues" evidence="1">
    <location>
        <begin position="54"/>
        <end position="64"/>
    </location>
</feature>